<accession>A0A5N0YXN5</accession>
<evidence type="ECO:0000313" key="1">
    <source>
        <dbReference type="EMBL" id="KAA9207122.1"/>
    </source>
</evidence>
<sequence>MIDVAGTLLLDIVEKRPDVEMLFCYNGTAYNQKNVFKKDKEETVSKGLRKLYHDPELQKKVRFNNGKENTVAPWEKNPVLWEKYSKKYDHENKRAIKNFSVPQQETQIKPRTSMMDIKK</sequence>
<name>A0A5N0YXN5_9ENTE</name>
<dbReference type="RefSeq" id="WP_104660210.1">
    <property type="nucleotide sequence ID" value="NZ_PTWL01000009.1"/>
</dbReference>
<comment type="caution">
    <text evidence="1">The sequence shown here is derived from an EMBL/GenBank/DDBJ whole genome shotgun (WGS) entry which is preliminary data.</text>
</comment>
<dbReference type="AlphaFoldDB" id="A0A5N0YXN5"/>
<proteinExistence type="predicted"/>
<evidence type="ECO:0000313" key="2">
    <source>
        <dbReference type="Proteomes" id="UP000326078"/>
    </source>
</evidence>
<protein>
    <submittedName>
        <fullName evidence="1">Uncharacterized protein</fullName>
    </submittedName>
</protein>
<gene>
    <name evidence="1" type="ORF">F6X95_03985</name>
</gene>
<reference evidence="1 2" key="1">
    <citation type="submission" date="2019-09" db="EMBL/GenBank/DDBJ databases">
        <title>Vancomyinc resistant enterococci isolated from farm animals in Switzerland.</title>
        <authorList>
            <person name="Stevens M.J.A."/>
            <person name="Stephan R."/>
            <person name="Morach M."/>
            <person name="Nuesch-Inderbinen M."/>
        </authorList>
    </citation>
    <scope>NUCLEOTIDE SEQUENCE [LARGE SCALE GENOMIC DNA]</scope>
    <source>
        <strain evidence="1 2">GH27</strain>
    </source>
</reference>
<organism evidence="1 2">
    <name type="scientific">Enterococcus durans</name>
    <dbReference type="NCBI Taxonomy" id="53345"/>
    <lineage>
        <taxon>Bacteria</taxon>
        <taxon>Bacillati</taxon>
        <taxon>Bacillota</taxon>
        <taxon>Bacilli</taxon>
        <taxon>Lactobacillales</taxon>
        <taxon>Enterococcaceae</taxon>
        <taxon>Enterococcus</taxon>
    </lineage>
</organism>
<dbReference type="Proteomes" id="UP000326078">
    <property type="component" value="Unassembled WGS sequence"/>
</dbReference>
<dbReference type="EMBL" id="VYUT01000004">
    <property type="protein sequence ID" value="KAA9207122.1"/>
    <property type="molecule type" value="Genomic_DNA"/>
</dbReference>